<proteinExistence type="predicted"/>
<evidence type="ECO:0000313" key="6">
    <source>
        <dbReference type="Proteomes" id="UP001177140"/>
    </source>
</evidence>
<reference evidence="5" key="1">
    <citation type="submission" date="2022-03" db="EMBL/GenBank/DDBJ databases">
        <title>A functionally conserved STORR gene fusion in Papaver species that diverged 16.8 million years ago.</title>
        <authorList>
            <person name="Catania T."/>
        </authorList>
    </citation>
    <scope>NUCLEOTIDE SEQUENCE</scope>
    <source>
        <strain evidence="5">S-191538</strain>
    </source>
</reference>
<dbReference type="EMBL" id="JAJJMA010221556">
    <property type="protein sequence ID" value="MCL7041241.1"/>
    <property type="molecule type" value="Genomic_DNA"/>
</dbReference>
<dbReference type="Proteomes" id="UP001177140">
    <property type="component" value="Unassembled WGS sequence"/>
</dbReference>
<keyword evidence="6" id="KW-1185">Reference proteome</keyword>
<dbReference type="SUPFAM" id="SSF56235">
    <property type="entry name" value="N-terminal nucleophile aminohydrolases (Ntn hydrolases)"/>
    <property type="match status" value="1"/>
</dbReference>
<dbReference type="GO" id="GO:0051603">
    <property type="term" value="P:proteolysis involved in protein catabolic process"/>
    <property type="evidence" value="ECO:0007669"/>
    <property type="project" value="TreeGrafter"/>
</dbReference>
<dbReference type="GO" id="GO:0005634">
    <property type="term" value="C:nucleus"/>
    <property type="evidence" value="ECO:0007669"/>
    <property type="project" value="UniProtKB-SubCell"/>
</dbReference>
<keyword evidence="4" id="KW-0472">Membrane</keyword>
<feature type="transmembrane region" description="Helical" evidence="4">
    <location>
        <begin position="40"/>
        <end position="58"/>
    </location>
</feature>
<keyword evidence="2" id="KW-0963">Cytoplasm</keyword>
<keyword evidence="4" id="KW-0812">Transmembrane</keyword>
<dbReference type="PANTHER" id="PTHR32194">
    <property type="entry name" value="METALLOPROTEASE TLDD"/>
    <property type="match status" value="1"/>
</dbReference>
<keyword evidence="3" id="KW-0647">Proteasome</keyword>
<name>A0AA41VH95_PAPNU</name>
<evidence type="ECO:0000256" key="3">
    <source>
        <dbReference type="ARBA" id="ARBA00022942"/>
    </source>
</evidence>
<organism evidence="5 6">
    <name type="scientific">Papaver nudicaule</name>
    <name type="common">Iceland poppy</name>
    <dbReference type="NCBI Taxonomy" id="74823"/>
    <lineage>
        <taxon>Eukaryota</taxon>
        <taxon>Viridiplantae</taxon>
        <taxon>Streptophyta</taxon>
        <taxon>Embryophyta</taxon>
        <taxon>Tracheophyta</taxon>
        <taxon>Spermatophyta</taxon>
        <taxon>Magnoliopsida</taxon>
        <taxon>Ranunculales</taxon>
        <taxon>Papaveraceae</taxon>
        <taxon>Papaveroideae</taxon>
        <taxon>Papaver</taxon>
    </lineage>
</organism>
<dbReference type="InterPro" id="IPR029055">
    <property type="entry name" value="Ntn_hydrolases_N"/>
</dbReference>
<accession>A0AA41VH95</accession>
<dbReference type="GO" id="GO:0005839">
    <property type="term" value="C:proteasome core complex"/>
    <property type="evidence" value="ECO:0007669"/>
    <property type="project" value="TreeGrafter"/>
</dbReference>
<keyword evidence="4" id="KW-1133">Transmembrane helix</keyword>
<dbReference type="InterPro" id="IPR023333">
    <property type="entry name" value="Proteasome_suB-type"/>
</dbReference>
<dbReference type="AlphaFoldDB" id="A0AA41VH95"/>
<gene>
    <name evidence="5" type="ORF">MKW94_002339</name>
</gene>
<dbReference type="Gene3D" id="3.60.20.10">
    <property type="entry name" value="Glutamine Phosphoribosylpyrophosphate, subunit 1, domain 1"/>
    <property type="match status" value="1"/>
</dbReference>
<protein>
    <submittedName>
        <fullName evidence="5">Uncharacterized protein</fullName>
    </submittedName>
</protein>
<evidence type="ECO:0000256" key="4">
    <source>
        <dbReference type="SAM" id="Phobius"/>
    </source>
</evidence>
<dbReference type="GO" id="GO:0005737">
    <property type="term" value="C:cytoplasm"/>
    <property type="evidence" value="ECO:0007669"/>
    <property type="project" value="TreeGrafter"/>
</dbReference>
<sequence>MMHHLRQMSNGFKFLTRLSSVQISLDYYEFINQFRGIRNFMWNLGFLLCVLGNLGNFVHTNFCVIYNAVGSYKRIGYIAQGSGSSLIMPVVDIQLKTLNPLLLPANLPWYDFYSLYGFLFWTPLSKTEAIDLAKDVFASEMERDIYTGNRIELWIVNTAGTRTESVELRND</sequence>
<comment type="caution">
    <text evidence="5">The sequence shown here is derived from an EMBL/GenBank/DDBJ whole genome shotgun (WGS) entry which is preliminary data.</text>
</comment>
<evidence type="ECO:0000256" key="1">
    <source>
        <dbReference type="ARBA" id="ARBA00004123"/>
    </source>
</evidence>
<evidence type="ECO:0000313" key="5">
    <source>
        <dbReference type="EMBL" id="MCL7041241.1"/>
    </source>
</evidence>
<dbReference type="PANTHER" id="PTHR32194:SF2">
    <property type="entry name" value="PROTEASOME SUBUNIT BETA TYPE-1"/>
    <property type="match status" value="1"/>
</dbReference>
<comment type="subcellular location">
    <subcellularLocation>
        <location evidence="1">Nucleus</location>
    </subcellularLocation>
</comment>
<evidence type="ECO:0000256" key="2">
    <source>
        <dbReference type="ARBA" id="ARBA00022490"/>
    </source>
</evidence>